<protein>
    <submittedName>
        <fullName evidence="1">Uncharacterized protein</fullName>
    </submittedName>
</protein>
<sequence length="202" mass="21593">MTAPNPLAGLLTLMREHFAAGARSGNGEVAALSAQVLRELPATTAPLDRPLPGSRHALLAQVPEAARAAGAAWEAALLPVAAQLPWRYSYAARRDAPGLEDRMAWAELVGPAAPIHSDRVGFGLTFLTRETFYPPHRHPAVELYAVVSGTSQWTLEGRTRLCQAGDFVLHPADAVHAMRSLGTPLLAIYSWTGDIVSPTAYV</sequence>
<dbReference type="KEGG" id="rge:RGE_30900"/>
<reference evidence="1 2" key="1">
    <citation type="journal article" date="2012" name="J. Bacteriol.">
        <title>Complete genome sequence of phototrophic betaproteobacterium Rubrivivax gelatinosus IL144.</title>
        <authorList>
            <person name="Nagashima S."/>
            <person name="Kamimura A."/>
            <person name="Shimizu T."/>
            <person name="Nakamura-isaki S."/>
            <person name="Aono E."/>
            <person name="Sakamoto K."/>
            <person name="Ichikawa N."/>
            <person name="Nakazawa H."/>
            <person name="Sekine M."/>
            <person name="Yamazaki S."/>
            <person name="Fujita N."/>
            <person name="Shimada K."/>
            <person name="Hanada S."/>
            <person name="Nagashima K.V.P."/>
        </authorList>
    </citation>
    <scope>NUCLEOTIDE SEQUENCE [LARGE SCALE GENOMIC DNA]</scope>
    <source>
        <strain evidence="2">NBRC 100245 / IL144</strain>
    </source>
</reference>
<dbReference type="Pfam" id="PF16867">
    <property type="entry name" value="DMSP_lyase"/>
    <property type="match status" value="1"/>
</dbReference>
<dbReference type="PATRIC" id="fig|983917.3.peg.3015"/>
<dbReference type="AlphaFoldDB" id="I0HTU2"/>
<organism evidence="1 2">
    <name type="scientific">Rubrivivax gelatinosus (strain NBRC 100245 / IL144)</name>
    <dbReference type="NCBI Taxonomy" id="983917"/>
    <lineage>
        <taxon>Bacteria</taxon>
        <taxon>Pseudomonadati</taxon>
        <taxon>Pseudomonadota</taxon>
        <taxon>Betaproteobacteria</taxon>
        <taxon>Burkholderiales</taxon>
        <taxon>Sphaerotilaceae</taxon>
        <taxon>Rubrivivax</taxon>
    </lineage>
</organism>
<dbReference type="SUPFAM" id="SSF51182">
    <property type="entry name" value="RmlC-like cupins"/>
    <property type="match status" value="1"/>
</dbReference>
<name>I0HTU2_RUBGI</name>
<evidence type="ECO:0000313" key="2">
    <source>
        <dbReference type="Proteomes" id="UP000007883"/>
    </source>
</evidence>
<dbReference type="InterPro" id="IPR031723">
    <property type="entry name" value="DMSP_lyase"/>
</dbReference>
<accession>I0HTU2</accession>
<dbReference type="RefSeq" id="WP_014429290.1">
    <property type="nucleotide sequence ID" value="NC_017075.1"/>
</dbReference>
<dbReference type="InterPro" id="IPR014710">
    <property type="entry name" value="RmlC-like_jellyroll"/>
</dbReference>
<dbReference type="EMBL" id="AP012320">
    <property type="protein sequence ID" value="BAL96429.1"/>
    <property type="molecule type" value="Genomic_DNA"/>
</dbReference>
<dbReference type="eggNOG" id="COG0662">
    <property type="taxonomic scope" value="Bacteria"/>
</dbReference>
<dbReference type="GO" id="GO:0047869">
    <property type="term" value="F:dimethylpropiothetin dethiomethylase activity"/>
    <property type="evidence" value="ECO:0007669"/>
    <property type="project" value="InterPro"/>
</dbReference>
<evidence type="ECO:0000313" key="1">
    <source>
        <dbReference type="EMBL" id="BAL96429.1"/>
    </source>
</evidence>
<dbReference type="InterPro" id="IPR011051">
    <property type="entry name" value="RmlC_Cupin_sf"/>
</dbReference>
<proteinExistence type="predicted"/>
<dbReference type="HOGENOM" id="CLU_107154_1_0_4"/>
<gene>
    <name evidence="1" type="ordered locus">RGE_30900</name>
</gene>
<dbReference type="Gene3D" id="2.60.120.10">
    <property type="entry name" value="Jelly Rolls"/>
    <property type="match status" value="1"/>
</dbReference>
<dbReference type="Proteomes" id="UP000007883">
    <property type="component" value="Chromosome"/>
</dbReference>
<dbReference type="STRING" id="983917.RGE_30900"/>
<keyword evidence="2" id="KW-1185">Reference proteome</keyword>